<dbReference type="RefSeq" id="WP_009148164.1">
    <property type="nucleotide sequence ID" value="NZ_CP121471.1"/>
</dbReference>
<protein>
    <submittedName>
        <fullName evidence="1">Uncharacterized protein</fullName>
    </submittedName>
</protein>
<organism evidence="1 2">
    <name type="scientific">Thiorhodovibrio frisius</name>
    <dbReference type="NCBI Taxonomy" id="631362"/>
    <lineage>
        <taxon>Bacteria</taxon>
        <taxon>Pseudomonadati</taxon>
        <taxon>Pseudomonadota</taxon>
        <taxon>Gammaproteobacteria</taxon>
        <taxon>Chromatiales</taxon>
        <taxon>Chromatiaceae</taxon>
        <taxon>Thiorhodovibrio</taxon>
    </lineage>
</organism>
<dbReference type="STRING" id="631362.Thi970DRAFT_01794"/>
<dbReference type="EMBL" id="JH603169">
    <property type="protein sequence ID" value="EIC21579.1"/>
    <property type="molecule type" value="Genomic_DNA"/>
</dbReference>
<dbReference type="AlphaFoldDB" id="H8Z2C4"/>
<keyword evidence="2" id="KW-1185">Reference proteome</keyword>
<evidence type="ECO:0000313" key="1">
    <source>
        <dbReference type="EMBL" id="EIC21579.1"/>
    </source>
</evidence>
<dbReference type="Proteomes" id="UP000002964">
    <property type="component" value="Unassembled WGS sequence"/>
</dbReference>
<sequence length="282" mass="31505">MTSLLYQIPLAQLEAFRGRDLIVRSALPNHLVAQVRDEDFANLAYIQLCELPGDIDALMHWAEAIPIDLPMRHPARDFTSLYRYAKLLNNHPVRVSLPVEAGFENAVKLASSLHFQIRLLLGQPQPARIDALAHLLEDYLHRPRVTQPIEPFHSLLLGFCHAQPVSLWAIQEEDPKLIRHIDDQGQEHLPGRLAETNAETGAETDQGLIFEDFVATWSNRLLAENAECADCPFLSACQGYFKWPERDYDCTGVKALFDTLKQAGDELRQDLAAASPGAGAGP</sequence>
<dbReference type="HOGENOM" id="CLU_1040755_0_0_6"/>
<proteinExistence type="predicted"/>
<gene>
    <name evidence="1" type="ORF">Thi970DRAFT_01794</name>
</gene>
<name>H8Z2C4_9GAMM</name>
<accession>H8Z2C4</accession>
<evidence type="ECO:0000313" key="2">
    <source>
        <dbReference type="Proteomes" id="UP000002964"/>
    </source>
</evidence>
<dbReference type="eggNOG" id="ENOG5032WTX">
    <property type="taxonomic scope" value="Bacteria"/>
</dbReference>
<reference evidence="2" key="1">
    <citation type="submission" date="2011-06" db="EMBL/GenBank/DDBJ databases">
        <authorList>
            <consortium name="US DOE Joint Genome Institute (JGI-PGF)"/>
            <person name="Lucas S."/>
            <person name="Han J."/>
            <person name="Lapidus A."/>
            <person name="Cheng J.-F."/>
            <person name="Goodwin L."/>
            <person name="Pitluck S."/>
            <person name="Peters L."/>
            <person name="Land M.L."/>
            <person name="Hauser L."/>
            <person name="Vogl K."/>
            <person name="Liu Z."/>
            <person name="Overmann J."/>
            <person name="Frigaard N.-U."/>
            <person name="Bryant D.A."/>
            <person name="Woyke T.J."/>
        </authorList>
    </citation>
    <scope>NUCLEOTIDE SEQUENCE [LARGE SCALE GENOMIC DNA]</scope>
    <source>
        <strain evidence="2">970</strain>
    </source>
</reference>
<reference evidence="1 2" key="2">
    <citation type="submission" date="2011-11" db="EMBL/GenBank/DDBJ databases">
        <authorList>
            <consortium name="US DOE Joint Genome Institute"/>
            <person name="Lucas S."/>
            <person name="Han J."/>
            <person name="Lapidus A."/>
            <person name="Cheng J.-F."/>
            <person name="Goodwin L."/>
            <person name="Pitluck S."/>
            <person name="Peters L."/>
            <person name="Ovchinnikova G."/>
            <person name="Zhang X."/>
            <person name="Detter J.C."/>
            <person name="Han C."/>
            <person name="Tapia R."/>
            <person name="Land M."/>
            <person name="Hauser L."/>
            <person name="Kyrpides N."/>
            <person name="Ivanova N."/>
            <person name="Pagani I."/>
            <person name="Vogl K."/>
            <person name="Liu Z."/>
            <person name="Overmann J."/>
            <person name="Frigaard N.-U."/>
            <person name="Bryant D."/>
            <person name="Woyke T."/>
        </authorList>
    </citation>
    <scope>NUCLEOTIDE SEQUENCE [LARGE SCALE GENOMIC DNA]</scope>
    <source>
        <strain evidence="1 2">970</strain>
    </source>
</reference>